<dbReference type="Proteomes" id="UP000226437">
    <property type="component" value="Unassembled WGS sequence"/>
</dbReference>
<keyword evidence="3" id="KW-1185">Reference proteome</keyword>
<accession>A0A2G0CK51</accession>
<protein>
    <submittedName>
        <fullName evidence="2">Uncharacterized protein</fullName>
    </submittedName>
</protein>
<evidence type="ECO:0000313" key="2">
    <source>
        <dbReference type="EMBL" id="PHL00353.1"/>
    </source>
</evidence>
<comment type="caution">
    <text evidence="2">The sequence shown here is derived from an EMBL/GenBank/DDBJ whole genome shotgun (WGS) entry which is preliminary data.</text>
</comment>
<dbReference type="RefSeq" id="WP_099105333.1">
    <property type="nucleotide sequence ID" value="NZ_JAATJF010000001.1"/>
</dbReference>
<reference evidence="2 3" key="1">
    <citation type="submission" date="2017-10" db="EMBL/GenBank/DDBJ databases">
        <title>The draft genome sequence of Lewinella marina KCTC 32374.</title>
        <authorList>
            <person name="Wang K."/>
        </authorList>
    </citation>
    <scope>NUCLEOTIDE SEQUENCE [LARGE SCALE GENOMIC DNA]</scope>
    <source>
        <strain evidence="2 3">MKG-38</strain>
    </source>
</reference>
<name>A0A2G0CK51_9BACT</name>
<evidence type="ECO:0000313" key="3">
    <source>
        <dbReference type="Proteomes" id="UP000226437"/>
    </source>
</evidence>
<sequence length="527" mass="59605">MFDPNDLHPLPRYGLAVAMFDFWKQNDNEFPQIKTFKQLATLADTSLGLNHYGFLLEKNANGPEVGKFVYRNFGDDRGGLRPGKSSGQNTANGYFLSPHVLTSNNSAMMVKEMAGLRKALKGKLTKNYSLKRSFSPMTTKMNAGTRSMSDPSDDVLSAAFTAVATSTPRKAAALDYGSFTNVGLIPDLPFYVQSTGRYPLFEYLVVLDGILHNLKPEVLTGTFDEKKKQYKRPDIFNGNFRYALRNVDFGSLGLVAAISEWRKQSDQHSEEKVEEVLTYLASFPIYIVGYDSIRQEQFGHHLVTLTEGGVLYAMLNDLWKVEFYDSADGRMDYSNPKWKHLIRNVDRFLRFFTPASFQGFLSLRATYPMSFYLIFHKYFLMQGINESILKSAMALGRSINQAAYFEARARTDADKKTNRDLYTYKTRVLASLESNIRSARTADQLLGQLSTTIGRMASMDIDSAAGPFFEAMLTSGPDRIELKQAQNLIVTFMRLRQEHVSSKEEEQADKNELPVDPHGEVDYSEDE</sequence>
<feature type="compositionally biased region" description="Basic and acidic residues" evidence="1">
    <location>
        <begin position="500"/>
        <end position="521"/>
    </location>
</feature>
<feature type="region of interest" description="Disordered" evidence="1">
    <location>
        <begin position="500"/>
        <end position="527"/>
    </location>
</feature>
<dbReference type="AlphaFoldDB" id="A0A2G0CK51"/>
<evidence type="ECO:0000256" key="1">
    <source>
        <dbReference type="SAM" id="MobiDB-lite"/>
    </source>
</evidence>
<gene>
    <name evidence="2" type="ORF">CGL56_04785</name>
</gene>
<organism evidence="2 3">
    <name type="scientific">Neolewinella marina</name>
    <dbReference type="NCBI Taxonomy" id="438751"/>
    <lineage>
        <taxon>Bacteria</taxon>
        <taxon>Pseudomonadati</taxon>
        <taxon>Bacteroidota</taxon>
        <taxon>Saprospiria</taxon>
        <taxon>Saprospirales</taxon>
        <taxon>Lewinellaceae</taxon>
        <taxon>Neolewinella</taxon>
    </lineage>
</organism>
<dbReference type="OrthoDB" id="974347at2"/>
<dbReference type="EMBL" id="PDLO01000001">
    <property type="protein sequence ID" value="PHL00353.1"/>
    <property type="molecule type" value="Genomic_DNA"/>
</dbReference>
<proteinExistence type="predicted"/>